<dbReference type="PANTHER" id="PTHR42732:SF1">
    <property type="entry name" value="BETA-MANNOSIDASE"/>
    <property type="match status" value="1"/>
</dbReference>
<dbReference type="EMBL" id="JAGUCN010000011">
    <property type="protein sequence ID" value="MBS2211964.1"/>
    <property type="molecule type" value="Genomic_DNA"/>
</dbReference>
<dbReference type="Pfam" id="PF02836">
    <property type="entry name" value="Glyco_hydro_2_C"/>
    <property type="match status" value="1"/>
</dbReference>
<dbReference type="InterPro" id="IPR006101">
    <property type="entry name" value="Glyco_hydro_2"/>
</dbReference>
<dbReference type="InterPro" id="IPR017853">
    <property type="entry name" value="GH"/>
</dbReference>
<dbReference type="PANTHER" id="PTHR42732">
    <property type="entry name" value="BETA-GALACTOSIDASE"/>
    <property type="match status" value="1"/>
</dbReference>
<dbReference type="PRINTS" id="PR00132">
    <property type="entry name" value="GLHYDRLASE2"/>
</dbReference>
<dbReference type="InterPro" id="IPR006104">
    <property type="entry name" value="Glyco_hydro_2_N"/>
</dbReference>
<feature type="domain" description="Glycoside hydrolase family 2" evidence="8">
    <location>
        <begin position="892"/>
        <end position="932"/>
    </location>
</feature>
<evidence type="ECO:0000313" key="9">
    <source>
        <dbReference type="EMBL" id="MBS2211964.1"/>
    </source>
</evidence>
<sequence length="938" mass="106274">MKKSWLILVICLTGFVALGQTVRERINFDDDWYFAYGHPFDKTKDYHTGTSYFTYLAKARYGADGAAAADFDHRAWRPVNLPHDWAVEVPFDAKASHSHGYKAVGPGFPETSVGWYRKTFFIDSTKLGHQIFLDFDGVSRDTKVWVNGHYLGNEPSGYQSFSYNISDIINYGADNVVAVRADVSMEEGWYYEGAGIYRHVWLRTTPALHIPKDGLFVHSEVTDSHAQVFIETEVDNKGDVEQHFSVMHRVLDAAGNMVVQSAAETAVLLPMDNALLKTSVQVEAPQLWGLDAPYMYQLVTEIWADGQLMDQYQTSFGIRTIHFDADKGFFLNGKRTKLKGTNNHQDHAGVGCAMPDELIRWRLQQLKNMGSNAIRSSHNPPTPELLDLCDEMGILVINENRLMGTTNKALHELERLIKRDRNHPSVIVWSIGNEEWGIEWNEIGARMTQTMQNFARRVDPTRPVNVAISGGWGQGSSTTVEIMGYNYLVHGDTDKHHKNFPHQPSIGTEEGSTFATRGVYFEDNERQYKVAYDVKPRPDWFTIQEGWKHYAERDYLSGTFIWTGFDYRGESTPYTWPSVTSYFGMMDVCGFPKDNVFYLKSWWQDEPVLHLLPHWNWQGQEGDTIDVWVYSNCQELELLLNEQSLGKKTMPLNGHLSWKVPYAPGTIKAIGYNKGEHVLTKAHTSTGAPQQINLKAHQAGLKQQNDLAVITVEVLDEKGLHVPTANNLIEFEIDGPGKIIGLGNGNPTSHEKEVFIDDYQQIELPETNMHSVTDTELAGQLTVLKKKEQKYIKQLEAEKALVTEFMLTETPNENQQYTWYYTHVGHQQRIYLNGHLLSDQLSANEQSASFVIDNSLLKKGRNQVLVITQPFEPQNEWDKPNRKVGVIQVITQAESPKRRLFNGLAQVLVQSTGEPGQITLKAKSEGLQAGAIRLDIVP</sequence>
<evidence type="ECO:0000313" key="10">
    <source>
        <dbReference type="Proteomes" id="UP000721861"/>
    </source>
</evidence>
<comment type="similarity">
    <text evidence="1">Belongs to the glycosyl hydrolase 2 family.</text>
</comment>
<dbReference type="Pfam" id="PF18565">
    <property type="entry name" value="Glyco_hydro2_C5"/>
    <property type="match status" value="2"/>
</dbReference>
<dbReference type="InterPro" id="IPR051913">
    <property type="entry name" value="GH2_Domain-Containing"/>
</dbReference>
<dbReference type="InterPro" id="IPR006103">
    <property type="entry name" value="Glyco_hydro_2_cat"/>
</dbReference>
<dbReference type="RefSeq" id="WP_212228336.1">
    <property type="nucleotide sequence ID" value="NZ_JAGUCN010000011.1"/>
</dbReference>
<gene>
    <name evidence="9" type="ORF">KEM09_11145</name>
</gene>
<dbReference type="NCBIfam" id="NF041462">
    <property type="entry name" value="GalA"/>
    <property type="match status" value="1"/>
</dbReference>
<evidence type="ECO:0000259" key="8">
    <source>
        <dbReference type="Pfam" id="PF18565"/>
    </source>
</evidence>
<evidence type="ECO:0000259" key="4">
    <source>
        <dbReference type="Pfam" id="PF00703"/>
    </source>
</evidence>
<feature type="domain" description="DUF4982" evidence="7">
    <location>
        <begin position="622"/>
        <end position="678"/>
    </location>
</feature>
<evidence type="ECO:0000256" key="3">
    <source>
        <dbReference type="ARBA" id="ARBA00023295"/>
    </source>
</evidence>
<dbReference type="InterPro" id="IPR032311">
    <property type="entry name" value="DUF4982"/>
</dbReference>
<dbReference type="SUPFAM" id="SSF49785">
    <property type="entry name" value="Galactose-binding domain-like"/>
    <property type="match status" value="1"/>
</dbReference>
<comment type="caution">
    <text evidence="9">The sequence shown here is derived from an EMBL/GenBank/DDBJ whole genome shotgun (WGS) entry which is preliminary data.</text>
</comment>
<dbReference type="Pfam" id="PF00703">
    <property type="entry name" value="Glyco_hydro_2"/>
    <property type="match status" value="1"/>
</dbReference>
<dbReference type="Gene3D" id="3.20.20.80">
    <property type="entry name" value="Glycosidases"/>
    <property type="match status" value="1"/>
</dbReference>
<dbReference type="InterPro" id="IPR048230">
    <property type="entry name" value="GalA-like"/>
</dbReference>
<dbReference type="Pfam" id="PF02837">
    <property type="entry name" value="Glyco_hydro_2_N"/>
    <property type="match status" value="1"/>
</dbReference>
<dbReference type="InterPro" id="IPR036156">
    <property type="entry name" value="Beta-gal/glucu_dom_sf"/>
</dbReference>
<evidence type="ECO:0000256" key="2">
    <source>
        <dbReference type="ARBA" id="ARBA00022801"/>
    </source>
</evidence>
<proteinExistence type="inferred from homology"/>
<evidence type="ECO:0000259" key="5">
    <source>
        <dbReference type="Pfam" id="PF02836"/>
    </source>
</evidence>
<feature type="domain" description="Glycosyl hydrolases family 2 sugar binding" evidence="6">
    <location>
        <begin position="111"/>
        <end position="206"/>
    </location>
</feature>
<keyword evidence="2" id="KW-0378">Hydrolase</keyword>
<dbReference type="InterPro" id="IPR023232">
    <property type="entry name" value="Glyco_hydro_2_AS"/>
</dbReference>
<evidence type="ECO:0000256" key="1">
    <source>
        <dbReference type="ARBA" id="ARBA00007401"/>
    </source>
</evidence>
<feature type="domain" description="Glycoside hydrolase family 2 catalytic" evidence="5">
    <location>
        <begin position="326"/>
        <end position="525"/>
    </location>
</feature>
<dbReference type="Pfam" id="PF16355">
    <property type="entry name" value="DUF4982"/>
    <property type="match status" value="1"/>
</dbReference>
<feature type="domain" description="Glycoside hydrolase family 2 immunoglobulin-like beta-sandwich" evidence="4">
    <location>
        <begin position="214"/>
        <end position="319"/>
    </location>
</feature>
<dbReference type="InterPro" id="IPR006102">
    <property type="entry name" value="Ig-like_GH2"/>
</dbReference>
<dbReference type="Gene3D" id="2.60.40.10">
    <property type="entry name" value="Immunoglobulins"/>
    <property type="match status" value="4"/>
</dbReference>
<evidence type="ECO:0000259" key="6">
    <source>
        <dbReference type="Pfam" id="PF02837"/>
    </source>
</evidence>
<evidence type="ECO:0000259" key="7">
    <source>
        <dbReference type="Pfam" id="PF16355"/>
    </source>
</evidence>
<dbReference type="SUPFAM" id="SSF51445">
    <property type="entry name" value="(Trans)glycosidases"/>
    <property type="match status" value="1"/>
</dbReference>
<feature type="domain" description="Glycoside hydrolase family 2" evidence="8">
    <location>
        <begin position="693"/>
        <end position="752"/>
    </location>
</feature>
<dbReference type="PROSITE" id="PS00608">
    <property type="entry name" value="GLYCOSYL_HYDROL_F2_2"/>
    <property type="match status" value="1"/>
</dbReference>
<keyword evidence="3" id="KW-0326">Glycosidase</keyword>
<dbReference type="Gene3D" id="2.60.120.260">
    <property type="entry name" value="Galactose-binding domain-like"/>
    <property type="match status" value="1"/>
</dbReference>
<reference evidence="9 10" key="1">
    <citation type="journal article" date="2014" name="Int. J. Syst. Evol. Microbiol.">
        <title>Carboxylicivirga gen. nov. in the family Marinilabiliaceae with two novel species, Carboxylicivirga mesophila sp. nov. and Carboxylicivirga taeanensis sp. nov., and reclassification of Cytophaga fermentans as Saccharicrinis fermentans gen. nov., comb. nov.</title>
        <authorList>
            <person name="Yang S.H."/>
            <person name="Seo H.S."/>
            <person name="Woo J.H."/>
            <person name="Oh H.M."/>
            <person name="Jang H."/>
            <person name="Lee J.H."/>
            <person name="Kim S.J."/>
            <person name="Kwon K.K."/>
        </authorList>
    </citation>
    <scope>NUCLEOTIDE SEQUENCE [LARGE SCALE GENOMIC DNA]</scope>
    <source>
        <strain evidence="9 10">JCM 18290</strain>
    </source>
</reference>
<name>A0ABS5KAB1_9BACT</name>
<dbReference type="SUPFAM" id="SSF49303">
    <property type="entry name" value="beta-Galactosidase/glucuronidase domain"/>
    <property type="match status" value="1"/>
</dbReference>
<dbReference type="InterPro" id="IPR008979">
    <property type="entry name" value="Galactose-bd-like_sf"/>
</dbReference>
<dbReference type="InterPro" id="IPR040605">
    <property type="entry name" value="Glyco_hydro2_dom5"/>
</dbReference>
<organism evidence="9 10">
    <name type="scientific">Carboxylicivirga mesophila</name>
    <dbReference type="NCBI Taxonomy" id="1166478"/>
    <lineage>
        <taxon>Bacteria</taxon>
        <taxon>Pseudomonadati</taxon>
        <taxon>Bacteroidota</taxon>
        <taxon>Bacteroidia</taxon>
        <taxon>Marinilabiliales</taxon>
        <taxon>Marinilabiliaceae</taxon>
        <taxon>Carboxylicivirga</taxon>
    </lineage>
</organism>
<dbReference type="InterPro" id="IPR013783">
    <property type="entry name" value="Ig-like_fold"/>
</dbReference>
<dbReference type="Proteomes" id="UP000721861">
    <property type="component" value="Unassembled WGS sequence"/>
</dbReference>
<accession>A0ABS5KAB1</accession>
<protein>
    <submittedName>
        <fullName evidence="9">DUF4982 domain-containing protein</fullName>
    </submittedName>
</protein>
<keyword evidence="10" id="KW-1185">Reference proteome</keyword>